<evidence type="ECO:0000313" key="2">
    <source>
        <dbReference type="EMBL" id="GFY25932.1"/>
    </source>
</evidence>
<accession>A0A8X6W0S9</accession>
<evidence type="ECO:0000256" key="1">
    <source>
        <dbReference type="SAM" id="MobiDB-lite"/>
    </source>
</evidence>
<name>A0A8X6W0S9_TRICX</name>
<comment type="caution">
    <text evidence="2">The sequence shown here is derived from an EMBL/GenBank/DDBJ whole genome shotgun (WGS) entry which is preliminary data.</text>
</comment>
<dbReference type="Proteomes" id="UP000887159">
    <property type="component" value="Unassembled WGS sequence"/>
</dbReference>
<reference evidence="2" key="1">
    <citation type="submission" date="2020-08" db="EMBL/GenBank/DDBJ databases">
        <title>Multicomponent nature underlies the extraordinary mechanical properties of spider dragline silk.</title>
        <authorList>
            <person name="Kono N."/>
            <person name="Nakamura H."/>
            <person name="Mori M."/>
            <person name="Yoshida Y."/>
            <person name="Ohtoshi R."/>
            <person name="Malay A.D."/>
            <person name="Moran D.A.P."/>
            <person name="Tomita M."/>
            <person name="Numata K."/>
            <person name="Arakawa K."/>
        </authorList>
    </citation>
    <scope>NUCLEOTIDE SEQUENCE</scope>
</reference>
<dbReference type="EMBL" id="BMAU01021373">
    <property type="protein sequence ID" value="GFY25932.1"/>
    <property type="molecule type" value="Genomic_DNA"/>
</dbReference>
<sequence>MTGMWTYPAGNIRGTWNRPESHLQASATIPRRRAPGTRYHQENTTERHRYGGAGWFVWGGIILGSRTDLHVQSVTMTGHIYRNVILEQHVRLFRGALGAEFLFMDDNARLHRANIVDECLQSNDITPRQPLPTCLPDLWRALLDEWCTIPKDQIDKLILSMPRRSVEPQVEVGGRERELRGLLDLPRVFSQNWGGTELNCTVTCKVLKATANDRRTSSPCHDEFRGSGSEVVEIRWHNKQQQQHTPLFSRKKGGQHLLSYG</sequence>
<dbReference type="InterPro" id="IPR036397">
    <property type="entry name" value="RNaseH_sf"/>
</dbReference>
<proteinExistence type="predicted"/>
<evidence type="ECO:0000313" key="3">
    <source>
        <dbReference type="Proteomes" id="UP000887159"/>
    </source>
</evidence>
<dbReference type="Gene3D" id="3.30.420.10">
    <property type="entry name" value="Ribonuclease H-like superfamily/Ribonuclease H"/>
    <property type="match status" value="1"/>
</dbReference>
<keyword evidence="3" id="KW-1185">Reference proteome</keyword>
<dbReference type="AlphaFoldDB" id="A0A8X6W0S9"/>
<protein>
    <submittedName>
        <fullName evidence="2">Transposable element Tcb1 transposase</fullName>
    </submittedName>
</protein>
<gene>
    <name evidence="2" type="primary">TCB1_603</name>
    <name evidence="2" type="ORF">TNCV_1916821</name>
</gene>
<dbReference type="GO" id="GO:0003676">
    <property type="term" value="F:nucleic acid binding"/>
    <property type="evidence" value="ECO:0007669"/>
    <property type="project" value="InterPro"/>
</dbReference>
<feature type="region of interest" description="Disordered" evidence="1">
    <location>
        <begin position="240"/>
        <end position="261"/>
    </location>
</feature>
<organism evidence="2 3">
    <name type="scientific">Trichonephila clavipes</name>
    <name type="common">Golden silk orbweaver</name>
    <name type="synonym">Nephila clavipes</name>
    <dbReference type="NCBI Taxonomy" id="2585209"/>
    <lineage>
        <taxon>Eukaryota</taxon>
        <taxon>Metazoa</taxon>
        <taxon>Ecdysozoa</taxon>
        <taxon>Arthropoda</taxon>
        <taxon>Chelicerata</taxon>
        <taxon>Arachnida</taxon>
        <taxon>Araneae</taxon>
        <taxon>Araneomorphae</taxon>
        <taxon>Entelegynae</taxon>
        <taxon>Araneoidea</taxon>
        <taxon>Nephilidae</taxon>
        <taxon>Trichonephila</taxon>
    </lineage>
</organism>